<evidence type="ECO:0000259" key="1">
    <source>
        <dbReference type="Pfam" id="PF00085"/>
    </source>
</evidence>
<gene>
    <name evidence="2" type="ORF">ACFO0S_14270</name>
</gene>
<dbReference type="Pfam" id="PF00085">
    <property type="entry name" value="Thioredoxin"/>
    <property type="match status" value="1"/>
</dbReference>
<dbReference type="InterPro" id="IPR036249">
    <property type="entry name" value="Thioredoxin-like_sf"/>
</dbReference>
<accession>A0ABV8UY39</accession>
<evidence type="ECO:0000313" key="3">
    <source>
        <dbReference type="Proteomes" id="UP001595733"/>
    </source>
</evidence>
<organism evidence="2 3">
    <name type="scientific">Chryseomicrobium palamuruense</name>
    <dbReference type="NCBI Taxonomy" id="682973"/>
    <lineage>
        <taxon>Bacteria</taxon>
        <taxon>Bacillati</taxon>
        <taxon>Bacillota</taxon>
        <taxon>Bacilli</taxon>
        <taxon>Bacillales</taxon>
        <taxon>Caryophanaceae</taxon>
        <taxon>Chryseomicrobium</taxon>
    </lineage>
</organism>
<proteinExistence type="predicted"/>
<evidence type="ECO:0000313" key="2">
    <source>
        <dbReference type="EMBL" id="MFC4356222.1"/>
    </source>
</evidence>
<feature type="domain" description="Thioredoxin" evidence="1">
    <location>
        <begin position="26"/>
        <end position="95"/>
    </location>
</feature>
<reference evidence="3" key="1">
    <citation type="journal article" date="2019" name="Int. J. Syst. Evol. Microbiol.">
        <title>The Global Catalogue of Microorganisms (GCM) 10K type strain sequencing project: providing services to taxonomists for standard genome sequencing and annotation.</title>
        <authorList>
            <consortium name="The Broad Institute Genomics Platform"/>
            <consortium name="The Broad Institute Genome Sequencing Center for Infectious Disease"/>
            <person name="Wu L."/>
            <person name="Ma J."/>
        </authorList>
    </citation>
    <scope>NUCLEOTIDE SEQUENCE [LARGE SCALE GENOMIC DNA]</scope>
    <source>
        <strain evidence="3">CCUG 50353</strain>
    </source>
</reference>
<dbReference type="Gene3D" id="3.40.30.10">
    <property type="entry name" value="Glutaredoxin"/>
    <property type="match status" value="1"/>
</dbReference>
<dbReference type="SUPFAM" id="SSF52833">
    <property type="entry name" value="Thioredoxin-like"/>
    <property type="match status" value="1"/>
</dbReference>
<dbReference type="EMBL" id="JBHSEF010000026">
    <property type="protein sequence ID" value="MFC4356222.1"/>
    <property type="molecule type" value="Genomic_DNA"/>
</dbReference>
<dbReference type="Proteomes" id="UP001595733">
    <property type="component" value="Unassembled WGS sequence"/>
</dbReference>
<protein>
    <submittedName>
        <fullName evidence="2">Thioredoxin family protein</fullName>
    </submittedName>
</protein>
<comment type="caution">
    <text evidence="2">The sequence shown here is derived from an EMBL/GenBank/DDBJ whole genome shotgun (WGS) entry which is preliminary data.</text>
</comment>
<name>A0ABV8UY39_9BACL</name>
<sequence length="109" mass="12659">MKEITSYDQWLHAWEDERIGLLFVKTTGCSVCDGLLPQVEAIEEDYHIPFYKVNIANVPEVAGQLGLFTAPVVLLWKEGREMQRFARFVPMEELKLRLQELEEWCGEDA</sequence>
<dbReference type="InterPro" id="IPR013766">
    <property type="entry name" value="Thioredoxin_domain"/>
</dbReference>
<dbReference type="RefSeq" id="WP_378142766.1">
    <property type="nucleotide sequence ID" value="NZ_JBHSEF010000026.1"/>
</dbReference>
<keyword evidence="3" id="KW-1185">Reference proteome</keyword>
<dbReference type="CDD" id="cd02947">
    <property type="entry name" value="TRX_family"/>
    <property type="match status" value="1"/>
</dbReference>